<dbReference type="EMBL" id="DXHS01000039">
    <property type="protein sequence ID" value="HIW02143.1"/>
    <property type="molecule type" value="Genomic_DNA"/>
</dbReference>
<keyword evidence="3 14" id="KW-0808">Transferase</keyword>
<dbReference type="SUPFAM" id="SSF48019">
    <property type="entry name" value="post-AAA+ oligomerization domain-like"/>
    <property type="match status" value="1"/>
</dbReference>
<dbReference type="SMART" id="SM00382">
    <property type="entry name" value="AAA"/>
    <property type="match status" value="1"/>
</dbReference>
<dbReference type="PANTHER" id="PTHR11669">
    <property type="entry name" value="REPLICATION FACTOR C / DNA POLYMERASE III GAMMA-TAU SUBUNIT"/>
    <property type="match status" value="1"/>
</dbReference>
<dbReference type="EC" id="2.7.7.7" evidence="2"/>
<dbReference type="InterPro" id="IPR045085">
    <property type="entry name" value="HLD_clamp_pol_III_gamma_tau"/>
</dbReference>
<dbReference type="Pfam" id="PF12169">
    <property type="entry name" value="DNA_pol3_gamma3"/>
    <property type="match status" value="1"/>
</dbReference>
<evidence type="ECO:0000313" key="14">
    <source>
        <dbReference type="EMBL" id="HIW02143.1"/>
    </source>
</evidence>
<evidence type="ECO:0000256" key="2">
    <source>
        <dbReference type="ARBA" id="ARBA00012417"/>
    </source>
</evidence>
<evidence type="ECO:0000256" key="6">
    <source>
        <dbReference type="ARBA" id="ARBA00022723"/>
    </source>
</evidence>
<dbReference type="CDD" id="cd00009">
    <property type="entry name" value="AAA"/>
    <property type="match status" value="1"/>
</dbReference>
<dbReference type="AlphaFoldDB" id="A0A9D1Q0V6"/>
<evidence type="ECO:0000256" key="7">
    <source>
        <dbReference type="ARBA" id="ARBA00022741"/>
    </source>
</evidence>
<dbReference type="NCBIfam" id="NF004046">
    <property type="entry name" value="PRK05563.1"/>
    <property type="match status" value="1"/>
</dbReference>
<comment type="caution">
    <text evidence="14">The sequence shown here is derived from an EMBL/GenBank/DDBJ whole genome shotgun (WGS) entry which is preliminary data.</text>
</comment>
<evidence type="ECO:0000256" key="3">
    <source>
        <dbReference type="ARBA" id="ARBA00022679"/>
    </source>
</evidence>
<evidence type="ECO:0000313" key="15">
    <source>
        <dbReference type="Proteomes" id="UP000823990"/>
    </source>
</evidence>
<evidence type="ECO:0000256" key="10">
    <source>
        <dbReference type="ARBA" id="ARBA00022932"/>
    </source>
</evidence>
<keyword evidence="5" id="KW-0235">DNA replication</keyword>
<evidence type="ECO:0000259" key="13">
    <source>
        <dbReference type="SMART" id="SM00382"/>
    </source>
</evidence>
<accession>A0A9D1Q0V6</accession>
<feature type="region of interest" description="Disordered" evidence="12">
    <location>
        <begin position="361"/>
        <end position="398"/>
    </location>
</feature>
<evidence type="ECO:0000256" key="8">
    <source>
        <dbReference type="ARBA" id="ARBA00022833"/>
    </source>
</evidence>
<comment type="similarity">
    <text evidence="1">Belongs to the DnaX/STICHEL family.</text>
</comment>
<evidence type="ECO:0000256" key="11">
    <source>
        <dbReference type="ARBA" id="ARBA00049244"/>
    </source>
</evidence>
<evidence type="ECO:0000256" key="12">
    <source>
        <dbReference type="SAM" id="MobiDB-lite"/>
    </source>
</evidence>
<keyword evidence="9" id="KW-0067">ATP-binding</keyword>
<evidence type="ECO:0000256" key="9">
    <source>
        <dbReference type="ARBA" id="ARBA00022840"/>
    </source>
</evidence>
<dbReference type="PANTHER" id="PTHR11669:SF0">
    <property type="entry name" value="PROTEIN STICHEL-LIKE 2"/>
    <property type="match status" value="1"/>
</dbReference>
<keyword evidence="7" id="KW-0547">Nucleotide-binding</keyword>
<dbReference type="InterPro" id="IPR022754">
    <property type="entry name" value="DNA_pol_III_gamma-3"/>
</dbReference>
<dbReference type="InterPro" id="IPR050238">
    <property type="entry name" value="DNA_Rep/Repair_Clamp_Loader"/>
</dbReference>
<dbReference type="GO" id="GO:0003887">
    <property type="term" value="F:DNA-directed DNA polymerase activity"/>
    <property type="evidence" value="ECO:0007669"/>
    <property type="project" value="UniProtKB-KW"/>
</dbReference>
<keyword evidence="10" id="KW-0239">DNA-directed DNA polymerase</keyword>
<dbReference type="Gene3D" id="3.40.50.300">
    <property type="entry name" value="P-loop containing nucleotide triphosphate hydrolases"/>
    <property type="match status" value="1"/>
</dbReference>
<keyword evidence="8" id="KW-0862">Zinc</keyword>
<name>A0A9D1Q0V6_9FIRM</name>
<dbReference type="GO" id="GO:0005524">
    <property type="term" value="F:ATP binding"/>
    <property type="evidence" value="ECO:0007669"/>
    <property type="project" value="UniProtKB-KW"/>
</dbReference>
<evidence type="ECO:0000256" key="5">
    <source>
        <dbReference type="ARBA" id="ARBA00022705"/>
    </source>
</evidence>
<keyword evidence="4 14" id="KW-0548">Nucleotidyltransferase</keyword>
<dbReference type="InterPro" id="IPR012763">
    <property type="entry name" value="DNA_pol_III_sug/sutau_N"/>
</dbReference>
<keyword evidence="6" id="KW-0479">Metal-binding</keyword>
<dbReference type="InterPro" id="IPR008921">
    <property type="entry name" value="DNA_pol3_clamp-load_cplx_C"/>
</dbReference>
<dbReference type="FunFam" id="3.40.50.300:FF:000014">
    <property type="entry name" value="DNA polymerase III subunit gamma/tau"/>
    <property type="match status" value="1"/>
</dbReference>
<organism evidence="14 15">
    <name type="scientific">Candidatus Protoclostridium stercorigallinarum</name>
    <dbReference type="NCBI Taxonomy" id="2838741"/>
    <lineage>
        <taxon>Bacteria</taxon>
        <taxon>Bacillati</taxon>
        <taxon>Bacillota</taxon>
        <taxon>Clostridia</taxon>
        <taxon>Candidatus Protoclostridium</taxon>
    </lineage>
</organism>
<dbReference type="GO" id="GO:0006261">
    <property type="term" value="P:DNA-templated DNA replication"/>
    <property type="evidence" value="ECO:0007669"/>
    <property type="project" value="TreeGrafter"/>
</dbReference>
<reference evidence="14" key="1">
    <citation type="journal article" date="2021" name="PeerJ">
        <title>Extensive microbial diversity within the chicken gut microbiome revealed by metagenomics and culture.</title>
        <authorList>
            <person name="Gilroy R."/>
            <person name="Ravi A."/>
            <person name="Getino M."/>
            <person name="Pursley I."/>
            <person name="Horton D.L."/>
            <person name="Alikhan N.F."/>
            <person name="Baker D."/>
            <person name="Gharbi K."/>
            <person name="Hall N."/>
            <person name="Watson M."/>
            <person name="Adriaenssens E.M."/>
            <person name="Foster-Nyarko E."/>
            <person name="Jarju S."/>
            <person name="Secka A."/>
            <person name="Antonio M."/>
            <person name="Oren A."/>
            <person name="Chaudhuri R.R."/>
            <person name="La Ragione R."/>
            <person name="Hildebrand F."/>
            <person name="Pallen M.J."/>
        </authorList>
    </citation>
    <scope>NUCLEOTIDE SEQUENCE</scope>
    <source>
        <strain evidence="14">12435</strain>
    </source>
</reference>
<evidence type="ECO:0000256" key="1">
    <source>
        <dbReference type="ARBA" id="ARBA00006360"/>
    </source>
</evidence>
<protein>
    <recommendedName>
        <fullName evidence="2">DNA-directed DNA polymerase</fullName>
        <ecNumber evidence="2">2.7.7.7</ecNumber>
    </recommendedName>
</protein>
<dbReference type="Proteomes" id="UP000823990">
    <property type="component" value="Unassembled WGS sequence"/>
</dbReference>
<reference evidence="14" key="2">
    <citation type="submission" date="2021-04" db="EMBL/GenBank/DDBJ databases">
        <authorList>
            <person name="Gilroy R."/>
        </authorList>
    </citation>
    <scope>NUCLEOTIDE SEQUENCE</scope>
    <source>
        <strain evidence="14">12435</strain>
    </source>
</reference>
<dbReference type="Pfam" id="PF13177">
    <property type="entry name" value="DNA_pol3_delta2"/>
    <property type="match status" value="1"/>
</dbReference>
<proteinExistence type="inferred from homology"/>
<dbReference type="SUPFAM" id="SSF52540">
    <property type="entry name" value="P-loop containing nucleoside triphosphate hydrolases"/>
    <property type="match status" value="1"/>
</dbReference>
<feature type="domain" description="AAA+ ATPase" evidence="13">
    <location>
        <begin position="36"/>
        <end position="182"/>
    </location>
</feature>
<dbReference type="InterPro" id="IPR027417">
    <property type="entry name" value="P-loop_NTPase"/>
</dbReference>
<gene>
    <name evidence="14" type="primary">dnaX</name>
    <name evidence="14" type="ORF">H9892_02260</name>
</gene>
<dbReference type="CDD" id="cd18137">
    <property type="entry name" value="HLD_clamp_pol_III_gamma_tau"/>
    <property type="match status" value="1"/>
</dbReference>
<sequence length="511" mass="55411">MKTALYRKYRPSTFDGVIGQDVIVSTLVHQIERGTLSHAYLFTGSRGTGKTSCAKIFARAVNCLHPVHGSPCGECEACKALASPSNLDIVEMDAASNNGVDKIRELRENVDYMPSVGRYKVYIIDEVHMLSSGAFNALLKTLEEPPAHVIFVLCTTEVHKLPATILSRCMRFDFRLVPSDKLEKLVADIYAREGVKAEDRAIAHIARMGEGSVRDTLSVADRCMNAADGTLTYEQVLDITGAGSTEETASLAESVINADAPAVVRKTEELASRGKSPSQIGRELTVLARDLILIISGAEEDVTASPENKERLKELAARTNVSFLVRFVRELGASEAELRYSSSPRIVLECALLSLCAPSLPTHSGEPSPGRAAETVPSGNKATEEVRPAQGEEPAARREDMKAVGVLGHLRRALRTRGELRLFGEYAALPDDCVRLEGGDFVVLVQKASLAVFGDENNMRVVQACLGDLGGLRLVVRELPPASESRLDMLVRCAAGLETEITDGKGRKLRR</sequence>
<evidence type="ECO:0000256" key="4">
    <source>
        <dbReference type="ARBA" id="ARBA00022695"/>
    </source>
</evidence>
<dbReference type="GO" id="GO:0009360">
    <property type="term" value="C:DNA polymerase III complex"/>
    <property type="evidence" value="ECO:0007669"/>
    <property type="project" value="InterPro"/>
</dbReference>
<comment type="catalytic activity">
    <reaction evidence="11">
        <text>DNA(n) + a 2'-deoxyribonucleoside 5'-triphosphate = DNA(n+1) + diphosphate</text>
        <dbReference type="Rhea" id="RHEA:22508"/>
        <dbReference type="Rhea" id="RHEA-COMP:17339"/>
        <dbReference type="Rhea" id="RHEA-COMP:17340"/>
        <dbReference type="ChEBI" id="CHEBI:33019"/>
        <dbReference type="ChEBI" id="CHEBI:61560"/>
        <dbReference type="ChEBI" id="CHEBI:173112"/>
        <dbReference type="EC" id="2.7.7.7"/>
    </reaction>
</comment>
<dbReference type="NCBIfam" id="TIGR02397">
    <property type="entry name" value="dnaX_nterm"/>
    <property type="match status" value="1"/>
</dbReference>
<dbReference type="GO" id="GO:0046872">
    <property type="term" value="F:metal ion binding"/>
    <property type="evidence" value="ECO:0007669"/>
    <property type="project" value="UniProtKB-KW"/>
</dbReference>
<dbReference type="Pfam" id="PF22608">
    <property type="entry name" value="DNAX_ATPase_lid"/>
    <property type="match status" value="1"/>
</dbReference>
<dbReference type="Gene3D" id="1.20.272.10">
    <property type="match status" value="1"/>
</dbReference>
<dbReference type="GO" id="GO:0003677">
    <property type="term" value="F:DNA binding"/>
    <property type="evidence" value="ECO:0007669"/>
    <property type="project" value="InterPro"/>
</dbReference>
<dbReference type="InterPro" id="IPR003593">
    <property type="entry name" value="AAA+_ATPase"/>
</dbReference>
<dbReference type="Gene3D" id="1.10.8.60">
    <property type="match status" value="1"/>
</dbReference>